<comment type="caution">
    <text evidence="1">The sequence shown here is derived from an EMBL/GenBank/DDBJ whole genome shotgun (WGS) entry which is preliminary data.</text>
</comment>
<gene>
    <name evidence="1" type="ORF">DW927_16505</name>
</gene>
<name>A0A3R6GMY7_9FIRM</name>
<reference evidence="1 2" key="1">
    <citation type="submission" date="2018-08" db="EMBL/GenBank/DDBJ databases">
        <title>A genome reference for cultivated species of the human gut microbiota.</title>
        <authorList>
            <person name="Zou Y."/>
            <person name="Xue W."/>
            <person name="Luo G."/>
        </authorList>
    </citation>
    <scope>NUCLEOTIDE SEQUENCE [LARGE SCALE GENOMIC DNA]</scope>
    <source>
        <strain evidence="1 2">AM43-11</strain>
    </source>
</reference>
<dbReference type="RefSeq" id="WP_118592254.1">
    <property type="nucleotide sequence ID" value="NZ_QSFP01000026.1"/>
</dbReference>
<protein>
    <submittedName>
        <fullName evidence="1">Uncharacterized protein</fullName>
    </submittedName>
</protein>
<dbReference type="Proteomes" id="UP000284465">
    <property type="component" value="Unassembled WGS sequence"/>
</dbReference>
<proteinExistence type="predicted"/>
<evidence type="ECO:0000313" key="2">
    <source>
        <dbReference type="Proteomes" id="UP000284465"/>
    </source>
</evidence>
<sequence length="75" mass="8466">MYGIITGIVDENHILVKPFWEEEMVAVYGTEEQMEEVQFILECSKTGKDTASLIVFFDEELLELKQGGEGTGYGE</sequence>
<dbReference type="EMBL" id="QSFP01000026">
    <property type="protein sequence ID" value="RHA64830.1"/>
    <property type="molecule type" value="Genomic_DNA"/>
</dbReference>
<evidence type="ECO:0000313" key="1">
    <source>
        <dbReference type="EMBL" id="RHA64830.1"/>
    </source>
</evidence>
<organism evidence="1 2">
    <name type="scientific">Roseburia intestinalis</name>
    <dbReference type="NCBI Taxonomy" id="166486"/>
    <lineage>
        <taxon>Bacteria</taxon>
        <taxon>Bacillati</taxon>
        <taxon>Bacillota</taxon>
        <taxon>Clostridia</taxon>
        <taxon>Lachnospirales</taxon>
        <taxon>Lachnospiraceae</taxon>
        <taxon>Roseburia</taxon>
    </lineage>
</organism>
<accession>A0A3R6GMY7</accession>
<dbReference type="AlphaFoldDB" id="A0A3R6GMY7"/>